<reference evidence="2" key="1">
    <citation type="journal article" date="2019" name="Int. J. Syst. Evol. Microbiol.">
        <title>The Global Catalogue of Microorganisms (GCM) 10K type strain sequencing project: providing services to taxonomists for standard genome sequencing and annotation.</title>
        <authorList>
            <consortium name="The Broad Institute Genomics Platform"/>
            <consortium name="The Broad Institute Genome Sequencing Center for Infectious Disease"/>
            <person name="Wu L."/>
            <person name="Ma J."/>
        </authorList>
    </citation>
    <scope>NUCLEOTIDE SEQUENCE [LARGE SCALE GENOMIC DNA]</scope>
    <source>
        <strain evidence="2">NBRC 109019</strain>
    </source>
</reference>
<accession>A0ABM8GX58</accession>
<keyword evidence="2" id="KW-1185">Reference proteome</keyword>
<organism evidence="1 2">
    <name type="scientific">Agromyces marinus</name>
    <dbReference type="NCBI Taxonomy" id="1389020"/>
    <lineage>
        <taxon>Bacteria</taxon>
        <taxon>Bacillati</taxon>
        <taxon>Actinomycetota</taxon>
        <taxon>Actinomycetes</taxon>
        <taxon>Micrococcales</taxon>
        <taxon>Microbacteriaceae</taxon>
        <taxon>Agromyces</taxon>
    </lineage>
</organism>
<dbReference type="Proteomes" id="UP001321477">
    <property type="component" value="Chromosome"/>
</dbReference>
<protein>
    <submittedName>
        <fullName evidence="1">Uncharacterized protein</fullName>
    </submittedName>
</protein>
<evidence type="ECO:0000313" key="1">
    <source>
        <dbReference type="EMBL" id="BDZ53058.1"/>
    </source>
</evidence>
<proteinExistence type="predicted"/>
<dbReference type="EMBL" id="AP027734">
    <property type="protein sequence ID" value="BDZ53058.1"/>
    <property type="molecule type" value="Genomic_DNA"/>
</dbReference>
<evidence type="ECO:0000313" key="2">
    <source>
        <dbReference type="Proteomes" id="UP001321477"/>
    </source>
</evidence>
<name>A0ABM8GX58_9MICO</name>
<gene>
    <name evidence="1" type="ORF">GCM10025870_01310</name>
</gene>
<sequence>MFDTTSARETWTDDFGPAYDDSGTALIGPGRWVLAGNDFDHVKELAKGLSAPLAST</sequence>